<proteinExistence type="predicted"/>
<comment type="subcellular location">
    <subcellularLocation>
        <location evidence="1">Periplasm</location>
    </subcellularLocation>
</comment>
<dbReference type="Proteomes" id="UP000677457">
    <property type="component" value="Unassembled WGS sequence"/>
</dbReference>
<evidence type="ECO:0000256" key="1">
    <source>
        <dbReference type="ARBA" id="ARBA00004418"/>
    </source>
</evidence>
<dbReference type="Pfam" id="PF01547">
    <property type="entry name" value="SBP_bac_1"/>
    <property type="match status" value="1"/>
</dbReference>
<dbReference type="EMBL" id="BOQM01000010">
    <property type="protein sequence ID" value="GIM84431.1"/>
    <property type="molecule type" value="Genomic_DNA"/>
</dbReference>
<sequence>MAMRRTPLALATLAVASLALAACGSGTSDSGGADGDKTVTVYSADGLGDWYSKQFVEFEKQTGITVQMIEAGSGEVVSRLQKEKANVQADLVVTLPPYIQKADADGLLQPYTPAGADRVTGATDTYVPLVDNYLCFIYNPDKVDTAPTTFDDLLSPTFAKKLQYSTPGQAGDGTAVLLHLQHILGKDKALEFLAKLEANNVGPSSSTGKLQPKVSKGEIYVANGDVQMNLASINNDRSNFKIFFPAGPDGRASTFSIPYTMGLAAGAPHADAGRELADFLLSTTAQEQVSQQAYGVPARADVKPTDAQFQQVEQALQGVEIWPADWAKILTEMDADIAAYNEALGLA</sequence>
<evidence type="ECO:0000256" key="2">
    <source>
        <dbReference type="ARBA" id="ARBA00022448"/>
    </source>
</evidence>
<gene>
    <name evidence="6" type="ORF">Sar04_17320</name>
</gene>
<dbReference type="PROSITE" id="PS51257">
    <property type="entry name" value="PROKAR_LIPOPROTEIN"/>
    <property type="match status" value="1"/>
</dbReference>
<dbReference type="PANTHER" id="PTHR30006:SF3">
    <property type="entry name" value="THIAMINE-BINDING PERIPLASMIC PROTEIN"/>
    <property type="match status" value="1"/>
</dbReference>
<evidence type="ECO:0000313" key="6">
    <source>
        <dbReference type="EMBL" id="GIM84431.1"/>
    </source>
</evidence>
<keyword evidence="2" id="KW-0813">Transport</keyword>
<evidence type="ECO:0000256" key="5">
    <source>
        <dbReference type="SAM" id="SignalP"/>
    </source>
</evidence>
<organism evidence="6 7">
    <name type="scientific">Salinispora arenicola</name>
    <dbReference type="NCBI Taxonomy" id="168697"/>
    <lineage>
        <taxon>Bacteria</taxon>
        <taxon>Bacillati</taxon>
        <taxon>Actinomycetota</taxon>
        <taxon>Actinomycetes</taxon>
        <taxon>Micromonosporales</taxon>
        <taxon>Micromonosporaceae</taxon>
        <taxon>Salinispora</taxon>
    </lineage>
</organism>
<feature type="chain" id="PRO_5045990361" evidence="5">
    <location>
        <begin position="22"/>
        <end position="347"/>
    </location>
</feature>
<dbReference type="SUPFAM" id="SSF53850">
    <property type="entry name" value="Periplasmic binding protein-like II"/>
    <property type="match status" value="1"/>
</dbReference>
<dbReference type="Gene3D" id="3.40.190.10">
    <property type="entry name" value="Periplasmic binding protein-like II"/>
    <property type="match status" value="2"/>
</dbReference>
<name>A0ABQ4JPV5_SALAC</name>
<feature type="signal peptide" evidence="5">
    <location>
        <begin position="1"/>
        <end position="21"/>
    </location>
</feature>
<dbReference type="NCBIfam" id="NF011620">
    <property type="entry name" value="PRK15046.1"/>
    <property type="match status" value="1"/>
</dbReference>
<comment type="caution">
    <text evidence="6">The sequence shown here is derived from an EMBL/GenBank/DDBJ whole genome shotgun (WGS) entry which is preliminary data.</text>
</comment>
<dbReference type="RefSeq" id="WP_018801640.1">
    <property type="nucleotide sequence ID" value="NZ_BOQM01000010.1"/>
</dbReference>
<evidence type="ECO:0000256" key="4">
    <source>
        <dbReference type="ARBA" id="ARBA00022764"/>
    </source>
</evidence>
<accession>A0ABQ4JPV5</accession>
<keyword evidence="4" id="KW-0574">Periplasm</keyword>
<dbReference type="PANTHER" id="PTHR30006">
    <property type="entry name" value="THIAMINE-BINDING PERIPLASMIC PROTEIN-RELATED"/>
    <property type="match status" value="1"/>
</dbReference>
<dbReference type="InterPro" id="IPR006059">
    <property type="entry name" value="SBP"/>
</dbReference>
<reference evidence="6 7" key="1">
    <citation type="submission" date="2021-03" db="EMBL/GenBank/DDBJ databases">
        <title>Whole genome shotgun sequence of Salinispora arenicola NBRC 105043.</title>
        <authorList>
            <person name="Komaki H."/>
            <person name="Tamura T."/>
        </authorList>
    </citation>
    <scope>NUCLEOTIDE SEQUENCE [LARGE SCALE GENOMIC DNA]</scope>
    <source>
        <strain evidence="6 7">NBRC 105043</strain>
    </source>
</reference>
<evidence type="ECO:0000256" key="3">
    <source>
        <dbReference type="ARBA" id="ARBA00022729"/>
    </source>
</evidence>
<dbReference type="GeneID" id="93772915"/>
<protein>
    <submittedName>
        <fullName evidence="6">2-aminoethylphosphonate ABC transporter substrate-binding protein</fullName>
    </submittedName>
</protein>
<keyword evidence="3 5" id="KW-0732">Signal</keyword>
<keyword evidence="7" id="KW-1185">Reference proteome</keyword>
<evidence type="ECO:0000313" key="7">
    <source>
        <dbReference type="Proteomes" id="UP000677457"/>
    </source>
</evidence>